<dbReference type="OrthoDB" id="439808at2759"/>
<evidence type="ECO:0000313" key="5">
    <source>
        <dbReference type="EMBL" id="ETO25379.1"/>
    </source>
</evidence>
<dbReference type="InterPro" id="IPR035979">
    <property type="entry name" value="RBD_domain_sf"/>
</dbReference>
<dbReference type="InterPro" id="IPR002343">
    <property type="entry name" value="Hud_Sxl_RNA"/>
</dbReference>
<evidence type="ECO:0000256" key="3">
    <source>
        <dbReference type="PROSITE-ProRule" id="PRU00176"/>
    </source>
</evidence>
<dbReference type="PROSITE" id="PS50102">
    <property type="entry name" value="RRM"/>
    <property type="match status" value="2"/>
</dbReference>
<dbReference type="Pfam" id="PF00076">
    <property type="entry name" value="RRM_1"/>
    <property type="match status" value="2"/>
</dbReference>
<comment type="caution">
    <text evidence="5">The sequence shown here is derived from an EMBL/GenBank/DDBJ whole genome shotgun (WGS) entry which is preliminary data.</text>
</comment>
<reference evidence="5 6" key="1">
    <citation type="journal article" date="2013" name="Curr. Biol.">
        <title>The Genome of the Foraminiferan Reticulomyxa filosa.</title>
        <authorList>
            <person name="Glockner G."/>
            <person name="Hulsmann N."/>
            <person name="Schleicher M."/>
            <person name="Noegel A.A."/>
            <person name="Eichinger L."/>
            <person name="Gallinger C."/>
            <person name="Pawlowski J."/>
            <person name="Sierra R."/>
            <person name="Euteneuer U."/>
            <person name="Pillet L."/>
            <person name="Moustafa A."/>
            <person name="Platzer M."/>
            <person name="Groth M."/>
            <person name="Szafranski K."/>
            <person name="Schliwa M."/>
        </authorList>
    </citation>
    <scope>NUCLEOTIDE SEQUENCE [LARGE SCALE GENOMIC DNA]</scope>
</reference>
<dbReference type="InterPro" id="IPR000504">
    <property type="entry name" value="RRM_dom"/>
</dbReference>
<dbReference type="CDD" id="cd00590">
    <property type="entry name" value="RRM_SF"/>
    <property type="match status" value="2"/>
</dbReference>
<evidence type="ECO:0000256" key="2">
    <source>
        <dbReference type="ARBA" id="ARBA00022884"/>
    </source>
</evidence>
<name>X6NI56_RETFI</name>
<dbReference type="InterPro" id="IPR012677">
    <property type="entry name" value="Nucleotide-bd_a/b_plait_sf"/>
</dbReference>
<keyword evidence="6" id="KW-1185">Reference proteome</keyword>
<dbReference type="Proteomes" id="UP000023152">
    <property type="component" value="Unassembled WGS sequence"/>
</dbReference>
<gene>
    <name evidence="5" type="ORF">RFI_11758</name>
</gene>
<accession>X6NI56</accession>
<dbReference type="SMART" id="SM00360">
    <property type="entry name" value="RRM"/>
    <property type="match status" value="2"/>
</dbReference>
<sequence length="198" mass="23309">MTEEKLKEMFSPFGKIMRLRLVKGSTPRDRYGVIQFDRTEDCERALEKYKDYELNSEWKLKVWIQERRTSSLSEEPTNLYVRNIPKHWDEETLRQLFQEFGTILQCRITNDGIAFVRLDNHFQATKAIDSLNGKTIDGCQLEVKFATRRIAADHYKTGQVFNSLSFYDKSLFHPSKSQTLSFLFAKKKMCGTDLSQRK</sequence>
<evidence type="ECO:0000256" key="1">
    <source>
        <dbReference type="ARBA" id="ARBA00022737"/>
    </source>
</evidence>
<keyword evidence="1" id="KW-0677">Repeat</keyword>
<evidence type="ECO:0000259" key="4">
    <source>
        <dbReference type="PROSITE" id="PS50102"/>
    </source>
</evidence>
<protein>
    <submittedName>
        <fullName evidence="5">Sex-lethal</fullName>
    </submittedName>
</protein>
<dbReference type="SUPFAM" id="SSF54928">
    <property type="entry name" value="RNA-binding domain, RBD"/>
    <property type="match status" value="2"/>
</dbReference>
<dbReference type="Gene3D" id="3.30.70.330">
    <property type="match status" value="2"/>
</dbReference>
<keyword evidence="2 3" id="KW-0694">RNA-binding</keyword>
<dbReference type="PANTHER" id="PTHR24012">
    <property type="entry name" value="RNA BINDING PROTEIN"/>
    <property type="match status" value="1"/>
</dbReference>
<dbReference type="AlphaFoldDB" id="X6NI56"/>
<organism evidence="5 6">
    <name type="scientific">Reticulomyxa filosa</name>
    <dbReference type="NCBI Taxonomy" id="46433"/>
    <lineage>
        <taxon>Eukaryota</taxon>
        <taxon>Sar</taxon>
        <taxon>Rhizaria</taxon>
        <taxon>Retaria</taxon>
        <taxon>Foraminifera</taxon>
        <taxon>Monothalamids</taxon>
        <taxon>Reticulomyxidae</taxon>
        <taxon>Reticulomyxa</taxon>
    </lineage>
</organism>
<evidence type="ECO:0000313" key="6">
    <source>
        <dbReference type="Proteomes" id="UP000023152"/>
    </source>
</evidence>
<dbReference type="GO" id="GO:1990904">
    <property type="term" value="C:ribonucleoprotein complex"/>
    <property type="evidence" value="ECO:0007669"/>
    <property type="project" value="InterPro"/>
</dbReference>
<proteinExistence type="predicted"/>
<feature type="domain" description="RRM" evidence="4">
    <location>
        <begin position="1"/>
        <end position="67"/>
    </location>
</feature>
<feature type="domain" description="RRM" evidence="4">
    <location>
        <begin position="77"/>
        <end position="148"/>
    </location>
</feature>
<dbReference type="EMBL" id="ASPP01008580">
    <property type="protein sequence ID" value="ETO25379.1"/>
    <property type="molecule type" value="Genomic_DNA"/>
</dbReference>
<dbReference type="PRINTS" id="PR00961">
    <property type="entry name" value="HUDSXLRNA"/>
</dbReference>
<dbReference type="GO" id="GO:0003723">
    <property type="term" value="F:RNA binding"/>
    <property type="evidence" value="ECO:0007669"/>
    <property type="project" value="UniProtKB-UniRule"/>
</dbReference>